<dbReference type="AlphaFoldDB" id="A0A9D4CM32"/>
<organism evidence="6 7">
    <name type="scientific">Dreissena polymorpha</name>
    <name type="common">Zebra mussel</name>
    <name type="synonym">Mytilus polymorpha</name>
    <dbReference type="NCBI Taxonomy" id="45954"/>
    <lineage>
        <taxon>Eukaryota</taxon>
        <taxon>Metazoa</taxon>
        <taxon>Spiralia</taxon>
        <taxon>Lophotrochozoa</taxon>
        <taxon>Mollusca</taxon>
        <taxon>Bivalvia</taxon>
        <taxon>Autobranchia</taxon>
        <taxon>Heteroconchia</taxon>
        <taxon>Euheterodonta</taxon>
        <taxon>Imparidentia</taxon>
        <taxon>Neoheterodontei</taxon>
        <taxon>Myida</taxon>
        <taxon>Dreissenoidea</taxon>
        <taxon>Dreissenidae</taxon>
        <taxon>Dreissena</taxon>
    </lineage>
</organism>
<reference evidence="6" key="1">
    <citation type="journal article" date="2019" name="bioRxiv">
        <title>The Genome of the Zebra Mussel, Dreissena polymorpha: A Resource for Invasive Species Research.</title>
        <authorList>
            <person name="McCartney M.A."/>
            <person name="Auch B."/>
            <person name="Kono T."/>
            <person name="Mallez S."/>
            <person name="Zhang Y."/>
            <person name="Obille A."/>
            <person name="Becker A."/>
            <person name="Abrahante J.E."/>
            <person name="Garbe J."/>
            <person name="Badalamenti J.P."/>
            <person name="Herman A."/>
            <person name="Mangelson H."/>
            <person name="Liachko I."/>
            <person name="Sullivan S."/>
            <person name="Sone E.D."/>
            <person name="Koren S."/>
            <person name="Silverstein K.A.T."/>
            <person name="Beckman K.B."/>
            <person name="Gohl D.M."/>
        </authorList>
    </citation>
    <scope>NUCLEOTIDE SEQUENCE</scope>
    <source>
        <strain evidence="6">Duluth1</strain>
        <tissue evidence="6">Whole animal</tissue>
    </source>
</reference>
<evidence type="ECO:0000256" key="1">
    <source>
        <dbReference type="ARBA" id="ARBA00005429"/>
    </source>
</evidence>
<dbReference type="Pfam" id="PF05049">
    <property type="entry name" value="IIGP"/>
    <property type="match status" value="1"/>
</dbReference>
<dbReference type="InterPro" id="IPR051515">
    <property type="entry name" value="IRG"/>
</dbReference>
<keyword evidence="3" id="KW-0378">Hydrolase</keyword>
<evidence type="ECO:0000259" key="5">
    <source>
        <dbReference type="PROSITE" id="PS51716"/>
    </source>
</evidence>
<keyword evidence="2" id="KW-0547">Nucleotide-binding</keyword>
<evidence type="ECO:0000256" key="2">
    <source>
        <dbReference type="ARBA" id="ARBA00022741"/>
    </source>
</evidence>
<reference evidence="6" key="2">
    <citation type="submission" date="2020-11" db="EMBL/GenBank/DDBJ databases">
        <authorList>
            <person name="McCartney M.A."/>
            <person name="Auch B."/>
            <person name="Kono T."/>
            <person name="Mallez S."/>
            <person name="Becker A."/>
            <person name="Gohl D.M."/>
            <person name="Silverstein K.A.T."/>
            <person name="Koren S."/>
            <person name="Bechman K.B."/>
            <person name="Herman A."/>
            <person name="Abrahante J.E."/>
            <person name="Garbe J."/>
        </authorList>
    </citation>
    <scope>NUCLEOTIDE SEQUENCE</scope>
    <source>
        <strain evidence="6">Duluth1</strain>
        <tissue evidence="6">Whole animal</tissue>
    </source>
</reference>
<dbReference type="Proteomes" id="UP000828390">
    <property type="component" value="Unassembled WGS sequence"/>
</dbReference>
<keyword evidence="7" id="KW-1185">Reference proteome</keyword>
<accession>A0A9D4CM32</accession>
<evidence type="ECO:0000313" key="7">
    <source>
        <dbReference type="Proteomes" id="UP000828390"/>
    </source>
</evidence>
<dbReference type="FunFam" id="3.40.50.300:FF:000541">
    <property type="entry name" value="Immunity related GTPase M"/>
    <property type="match status" value="1"/>
</dbReference>
<sequence>MNLLYEKNNEWRKRKINIAITGQSGTGKSSLINALRGLKDDEPGAAKTGCVETTVKPTPYIHPENDNLVLWDLPGIGTPNFPKESYLEKARFIEHDFIILVSSSRYTTNDTWLAEQIIYRFPDANLFFVRTKIDDDLRNKSKGRKVPLTDEENEITCMEIKQNCRDNLVQANIRNPHIFMVNNHETDKFEFGKFVNMLLLKVSFLKRDALVLSITSFTKDVVAAKVKICQERIGKVSKVAAIAAIHSRQINKRYQDTILKEEVLLYTRQLGIDAESLEIVAQRFKKDREEIYTALNSTTHVILRNFEQHYAQYDKVVPSKWHGLPLFGRRVELKAYQKQCISFLQSLLNTCVKENNTLQTKIAIWSLISRD</sequence>
<dbReference type="InterPro" id="IPR007743">
    <property type="entry name" value="Immunity-related_GTPase-like"/>
</dbReference>
<dbReference type="EMBL" id="JAIWYP010000012">
    <property type="protein sequence ID" value="KAH3727216.1"/>
    <property type="molecule type" value="Genomic_DNA"/>
</dbReference>
<dbReference type="Gene3D" id="3.40.50.300">
    <property type="entry name" value="P-loop containing nucleotide triphosphate hydrolases"/>
    <property type="match status" value="1"/>
</dbReference>
<feature type="domain" description="IRG-type G" evidence="5">
    <location>
        <begin position="14"/>
        <end position="201"/>
    </location>
</feature>
<dbReference type="PANTHER" id="PTHR32341">
    <property type="entry name" value="INTERFERON-INDUCIBLE GTPASE"/>
    <property type="match status" value="1"/>
</dbReference>
<proteinExistence type="inferred from homology"/>
<evidence type="ECO:0000313" key="6">
    <source>
        <dbReference type="EMBL" id="KAH3727216.1"/>
    </source>
</evidence>
<gene>
    <name evidence="6" type="ORF">DPMN_053145</name>
</gene>
<dbReference type="SUPFAM" id="SSF52540">
    <property type="entry name" value="P-loop containing nucleoside triphosphate hydrolases"/>
    <property type="match status" value="1"/>
</dbReference>
<keyword evidence="4" id="KW-0342">GTP-binding</keyword>
<comment type="caution">
    <text evidence="6">The sequence shown here is derived from an EMBL/GenBank/DDBJ whole genome shotgun (WGS) entry which is preliminary data.</text>
</comment>
<dbReference type="InterPro" id="IPR027417">
    <property type="entry name" value="P-loop_NTPase"/>
</dbReference>
<dbReference type="PROSITE" id="PS51716">
    <property type="entry name" value="G_IRG"/>
    <property type="match status" value="1"/>
</dbReference>
<comment type="similarity">
    <text evidence="1">Belongs to the TRAFAC class dynamin-like GTPase superfamily. IRG family.</text>
</comment>
<dbReference type="InterPro" id="IPR030385">
    <property type="entry name" value="G_IRG_dom"/>
</dbReference>
<evidence type="ECO:0000256" key="3">
    <source>
        <dbReference type="ARBA" id="ARBA00022801"/>
    </source>
</evidence>
<dbReference type="GO" id="GO:0005525">
    <property type="term" value="F:GTP binding"/>
    <property type="evidence" value="ECO:0007669"/>
    <property type="project" value="UniProtKB-KW"/>
</dbReference>
<dbReference type="GO" id="GO:0016787">
    <property type="term" value="F:hydrolase activity"/>
    <property type="evidence" value="ECO:0007669"/>
    <property type="project" value="UniProtKB-KW"/>
</dbReference>
<protein>
    <recommendedName>
        <fullName evidence="5">IRG-type G domain-containing protein</fullName>
    </recommendedName>
</protein>
<name>A0A9D4CM32_DREPO</name>
<dbReference type="GO" id="GO:0016020">
    <property type="term" value="C:membrane"/>
    <property type="evidence" value="ECO:0007669"/>
    <property type="project" value="InterPro"/>
</dbReference>
<evidence type="ECO:0000256" key="4">
    <source>
        <dbReference type="ARBA" id="ARBA00023134"/>
    </source>
</evidence>
<dbReference type="PANTHER" id="PTHR32341:SF10">
    <property type="entry name" value="INTERFERON-INDUCIBLE GTPASE 5"/>
    <property type="match status" value="1"/>
</dbReference>